<dbReference type="GeneID" id="20316666"/>
<dbReference type="AlphaFoldDB" id="A0A074ZW09"/>
<dbReference type="Proteomes" id="UP000054324">
    <property type="component" value="Unassembled WGS sequence"/>
</dbReference>
<name>A0A074ZW09_OPIVI</name>
<feature type="compositionally biased region" description="Low complexity" evidence="1">
    <location>
        <begin position="989"/>
        <end position="1004"/>
    </location>
</feature>
<feature type="region of interest" description="Disordered" evidence="1">
    <location>
        <begin position="376"/>
        <end position="442"/>
    </location>
</feature>
<feature type="compositionally biased region" description="Low complexity" evidence="1">
    <location>
        <begin position="1181"/>
        <end position="1198"/>
    </location>
</feature>
<feature type="compositionally biased region" description="Polar residues" evidence="1">
    <location>
        <begin position="1169"/>
        <end position="1180"/>
    </location>
</feature>
<feature type="compositionally biased region" description="Pro residues" evidence="1">
    <location>
        <begin position="1123"/>
        <end position="1132"/>
    </location>
</feature>
<accession>A0A074ZW09</accession>
<gene>
    <name evidence="2" type="ORF">T265_02478</name>
</gene>
<dbReference type="KEGG" id="ovi:T265_02478"/>
<organism evidence="2 3">
    <name type="scientific">Opisthorchis viverrini</name>
    <name type="common">Southeast Asian liver fluke</name>
    <dbReference type="NCBI Taxonomy" id="6198"/>
    <lineage>
        <taxon>Eukaryota</taxon>
        <taxon>Metazoa</taxon>
        <taxon>Spiralia</taxon>
        <taxon>Lophotrochozoa</taxon>
        <taxon>Platyhelminthes</taxon>
        <taxon>Trematoda</taxon>
        <taxon>Digenea</taxon>
        <taxon>Opisthorchiida</taxon>
        <taxon>Opisthorchiata</taxon>
        <taxon>Opisthorchiidae</taxon>
        <taxon>Opisthorchis</taxon>
    </lineage>
</organism>
<feature type="compositionally biased region" description="Low complexity" evidence="1">
    <location>
        <begin position="780"/>
        <end position="805"/>
    </location>
</feature>
<dbReference type="Pfam" id="PF06209">
    <property type="entry name" value="COBRA1"/>
    <property type="match status" value="2"/>
</dbReference>
<feature type="region of interest" description="Disordered" evidence="1">
    <location>
        <begin position="1169"/>
        <end position="1208"/>
    </location>
</feature>
<feature type="compositionally biased region" description="Low complexity" evidence="1">
    <location>
        <begin position="1138"/>
        <end position="1154"/>
    </location>
</feature>
<dbReference type="EMBL" id="KL596648">
    <property type="protein sequence ID" value="KER31296.1"/>
    <property type="molecule type" value="Genomic_DNA"/>
</dbReference>
<dbReference type="GO" id="GO:0032021">
    <property type="term" value="C:NELF complex"/>
    <property type="evidence" value="ECO:0007669"/>
    <property type="project" value="TreeGrafter"/>
</dbReference>
<dbReference type="PANTHER" id="PTHR13503">
    <property type="entry name" value="NEGATIVE ELONGATION FACTOR COMPLEX MEMBER B"/>
    <property type="match status" value="1"/>
</dbReference>
<dbReference type="OrthoDB" id="5548359at2759"/>
<feature type="compositionally biased region" description="Low complexity" evidence="1">
    <location>
        <begin position="401"/>
        <end position="425"/>
    </location>
</feature>
<evidence type="ECO:0000313" key="3">
    <source>
        <dbReference type="Proteomes" id="UP000054324"/>
    </source>
</evidence>
<reference evidence="2 3" key="1">
    <citation type="submission" date="2013-11" db="EMBL/GenBank/DDBJ databases">
        <title>Opisthorchis viverrini - life in the bile duct.</title>
        <authorList>
            <person name="Young N.D."/>
            <person name="Nagarajan N."/>
            <person name="Lin S.J."/>
            <person name="Korhonen P.K."/>
            <person name="Jex A.R."/>
            <person name="Hall R.S."/>
            <person name="Safavi-Hemami H."/>
            <person name="Kaewkong W."/>
            <person name="Bertrand D."/>
            <person name="Gao S."/>
            <person name="Seet Q."/>
            <person name="Wongkham S."/>
            <person name="Teh B.T."/>
            <person name="Wongkham C."/>
            <person name="Intapan P.M."/>
            <person name="Maleewong W."/>
            <person name="Yang X."/>
            <person name="Hu M."/>
            <person name="Wang Z."/>
            <person name="Hofmann A."/>
            <person name="Sternberg P.W."/>
            <person name="Tan P."/>
            <person name="Wang J."/>
            <person name="Gasser R.B."/>
        </authorList>
    </citation>
    <scope>NUCLEOTIDE SEQUENCE [LARGE SCALE GENOMIC DNA]</scope>
</reference>
<dbReference type="GO" id="GO:0034244">
    <property type="term" value="P:negative regulation of transcription elongation by RNA polymerase II"/>
    <property type="evidence" value="ECO:0007669"/>
    <property type="project" value="TreeGrafter"/>
</dbReference>
<feature type="region of interest" description="Disordered" evidence="1">
    <location>
        <begin position="586"/>
        <end position="615"/>
    </location>
</feature>
<dbReference type="RefSeq" id="XP_009164991.1">
    <property type="nucleotide sequence ID" value="XM_009166727.1"/>
</dbReference>
<feature type="region of interest" description="Disordered" evidence="1">
    <location>
        <begin position="1111"/>
        <end position="1154"/>
    </location>
</feature>
<dbReference type="PANTHER" id="PTHR13503:SF3">
    <property type="entry name" value="NEGATIVE ELONGATION FACTOR B"/>
    <property type="match status" value="1"/>
</dbReference>
<evidence type="ECO:0000256" key="1">
    <source>
        <dbReference type="SAM" id="MobiDB-lite"/>
    </source>
</evidence>
<feature type="region of interest" description="Disordered" evidence="1">
    <location>
        <begin position="989"/>
        <end position="1066"/>
    </location>
</feature>
<feature type="compositionally biased region" description="Polar residues" evidence="1">
    <location>
        <begin position="742"/>
        <end position="766"/>
    </location>
</feature>
<sequence length="1208" mass="129962">MTSKPTAPKPFVFPVMKKAIEDLFTKPIITKEDVEAFQDRYWEQLVPNFSQALKLLDIHGVPRHNILWSINDRLLDAIKAGVEAKCEDPDQRKCQKLWQKLIKTGMVYIHHPYMRALIMQVLGKMNAIKERHVNMIVDNQYLYDDAPLPVLRHIWVAHPHKFQEELDKVIARFQNSWSDALLDALSMGITSTASSTADLLPLLYWPPKRRRRDTAIIRMVEMIGDGQTLYDKTVTFLRDQCVRLEQAASNLALGFTNREASAEPITPPPKRRRRLDSTESPAERARQTETPTSGIVPFTPPAFLPNQPAVVSTLLSTIRFDLLMSLNEAKIDRLCVPDRIHQFVWCLDACVRNRRIDQRHASGLAYHLTVQRQRAKKMDAAASEQSGDTDEESGSHHESSSKVGSARSRSSKHSAGTSSKTGYKKSSSEGPANTEETDGSEAVTESQLLEMDIHMACRDPWVLYTICTSLIRYILNGLYENKLPREIPEVSLLVHFLILGVGDDFTQHLSPRRQPWQGKDCFGSKKGSQNTDEGCAIPKSPSKALIGHVLPAVAQLQVLTWRAQVAEQIIASSSNVWPGAGISSSLLSPGGSSQPARRCSSGGTTEARESTQPPAALQKQITDATNSTTVAVPSDYFAHPIGYLILQYHTLFALERNEVSVLRALLKAAANVVQQQLRATRANKACAGKIGPSSPPSPLDPGTPQIQFRWRPEVLQALVLGIARLPHSVPAFVDVSRGIHGSSSTGSVGMVDNANQMETGNSSSDAADSELLGPGPISVGAGDSGATSGTAGQVRSASGSGHGGLLSDSRVISSSTMITRAELATLLRASLTLVGDLQLLALAQLALLVPGPSASASACSNTNASLLSSTDTGPLEPLSPVMTERERLTNTLARHCTSVAVSDTPVPTEAAPSVATTSGPYKSTDPRVLQALDFLRKLARHCTSVAVTDTPVPTEATPSVVTTSGPYKSTDPRVLQALDFLRKDIDRSLVPPSLPLTPTGLPGPKSIPFPYNQPTPFSGSGSSGSSTRFAGFQVPAQPDSVTWAGATPRSPSSDRKGSRFPQSSFSTTSRFDFKSYGVPSSSFYSSSSSVGPQLPMGTPLTNPGLMGATPHLNNLALGHGMMPPTPRRPSTPPREFRPSSPLLTNSSVGQSSSSLGAFGVSAQQFGAEFSTSCPSPSIHRSANNGSTTSGSVSGIGYSRPRSPSPPDM</sequence>
<proteinExistence type="predicted"/>
<dbReference type="InterPro" id="IPR010405">
    <property type="entry name" value="COBRA1"/>
</dbReference>
<protein>
    <recommendedName>
        <fullName evidence="4">Negative elongation factor B</fullName>
    </recommendedName>
</protein>
<evidence type="ECO:0008006" key="4">
    <source>
        <dbReference type="Google" id="ProtNLM"/>
    </source>
</evidence>
<keyword evidence="3" id="KW-1185">Reference proteome</keyword>
<feature type="compositionally biased region" description="Basic and acidic residues" evidence="1">
    <location>
        <begin position="275"/>
        <end position="287"/>
    </location>
</feature>
<feature type="region of interest" description="Disordered" evidence="1">
    <location>
        <begin position="742"/>
        <end position="805"/>
    </location>
</feature>
<dbReference type="STRING" id="6198.A0A074ZW09"/>
<dbReference type="CTD" id="20316666"/>
<evidence type="ECO:0000313" key="2">
    <source>
        <dbReference type="EMBL" id="KER31296.1"/>
    </source>
</evidence>
<feature type="region of interest" description="Disordered" evidence="1">
    <location>
        <begin position="259"/>
        <end position="300"/>
    </location>
</feature>